<protein>
    <recommendedName>
        <fullName evidence="2">Single-stranded-DNA-specific exonuclease RecJ</fullName>
    </recommendedName>
</protein>
<evidence type="ECO:0000259" key="6">
    <source>
        <dbReference type="Pfam" id="PF01368"/>
    </source>
</evidence>
<accession>A0A9D2AFH5</accession>
<reference evidence="9" key="2">
    <citation type="submission" date="2021-04" db="EMBL/GenBank/DDBJ databases">
        <authorList>
            <person name="Gilroy R."/>
        </authorList>
    </citation>
    <scope>NUCLEOTIDE SEQUENCE</scope>
    <source>
        <strain evidence="9">811</strain>
    </source>
</reference>
<dbReference type="GO" id="GO:0003676">
    <property type="term" value="F:nucleic acid binding"/>
    <property type="evidence" value="ECO:0007669"/>
    <property type="project" value="InterPro"/>
</dbReference>
<dbReference type="InterPro" id="IPR004610">
    <property type="entry name" value="RecJ"/>
</dbReference>
<dbReference type="PANTHER" id="PTHR30255:SF2">
    <property type="entry name" value="SINGLE-STRANDED-DNA-SPECIFIC EXONUCLEASE RECJ"/>
    <property type="match status" value="1"/>
</dbReference>
<evidence type="ECO:0000256" key="4">
    <source>
        <dbReference type="ARBA" id="ARBA00022801"/>
    </source>
</evidence>
<keyword evidence="3" id="KW-0540">Nuclease</keyword>
<dbReference type="GO" id="GO:0008409">
    <property type="term" value="F:5'-3' exonuclease activity"/>
    <property type="evidence" value="ECO:0007669"/>
    <property type="project" value="InterPro"/>
</dbReference>
<dbReference type="Proteomes" id="UP000824204">
    <property type="component" value="Unassembled WGS sequence"/>
</dbReference>
<dbReference type="AlphaFoldDB" id="A0A9D2AFH5"/>
<evidence type="ECO:0000256" key="2">
    <source>
        <dbReference type="ARBA" id="ARBA00019841"/>
    </source>
</evidence>
<dbReference type="PANTHER" id="PTHR30255">
    <property type="entry name" value="SINGLE-STRANDED-DNA-SPECIFIC EXONUCLEASE RECJ"/>
    <property type="match status" value="1"/>
</dbReference>
<dbReference type="GO" id="GO:0006281">
    <property type="term" value="P:DNA repair"/>
    <property type="evidence" value="ECO:0007669"/>
    <property type="project" value="InterPro"/>
</dbReference>
<sequence>MKKLTFEYNFPAEQQQRVRALAAECGLHELTASILYSRGIDDAEKVKKFLHPSREHFLSPFLMRGMRELKEEIDAVRARDGLVAVYGDYDADGIGAASILLSALRRYGVRCVSHIPERAEGYGMSVAALEKLIGESAPDLIVTVDCGISNREEVEYIKSRGVRVVVTDHHELPDVLPDCVVVNPKLNDDYPYDNLCGAGVAFKIACALLGTRAYEFLDLAAVSTVADSVPLVGENRDIVFEGLRLINRKPRRALALLLASRKDETSAQTLAFTVAPRVNAAGRMGDANSALRLFTSEDEGEICDLSCRLNEYNTERQQLCDEVYRSAKQKIRKQGAFGNIIMLSDESWNTGLVGIVAARICEEFNRPAILFVKKGDCLKGSARTIENINIYEALKACSAYIEEFGGHAQAAGVNVREENFDALKSALDAYIGETYTEEDFIPTLSVCDAQRFVPDLALAKELELLEPFGVGNKRPLFAMQAGKLSAKRLKQGSPHISIRTEGTELVWFGGENALPLLSSDLKKTLVFECGVSRFRGNESVRGIVKDMVCENACEGSMELYFFRSRLLRLKAPAPALSVIYESEESIRERIRVARAACRYGLLVVCSQEVPPQFEEVTRGMLRDVFRPSAQNVGNAVLICPVQDADISMYRDIVFLDKPADFHISSLAGKKIVVNRELCGYNDFAALETSREVMGEIYRSLRGGAAGEDSVVCALSARLNFTSQQVIFAIEVFAELGLFRFDRGALIAVPGKRSELGRSQIYRAVCALKETQ</sequence>
<dbReference type="InterPro" id="IPR001667">
    <property type="entry name" value="DDH_dom"/>
</dbReference>
<evidence type="ECO:0000259" key="8">
    <source>
        <dbReference type="Pfam" id="PF17768"/>
    </source>
</evidence>
<feature type="domain" description="RecJ OB" evidence="8">
    <location>
        <begin position="456"/>
        <end position="546"/>
    </location>
</feature>
<evidence type="ECO:0000313" key="9">
    <source>
        <dbReference type="EMBL" id="HIX07824.1"/>
    </source>
</evidence>
<keyword evidence="4" id="KW-0378">Hydrolase</keyword>
<dbReference type="InterPro" id="IPR003156">
    <property type="entry name" value="DHHA1_dom"/>
</dbReference>
<keyword evidence="5 9" id="KW-0269">Exonuclease</keyword>
<reference evidence="9" key="1">
    <citation type="journal article" date="2021" name="PeerJ">
        <title>Extensive microbial diversity within the chicken gut microbiome revealed by metagenomics and culture.</title>
        <authorList>
            <person name="Gilroy R."/>
            <person name="Ravi A."/>
            <person name="Getino M."/>
            <person name="Pursley I."/>
            <person name="Horton D.L."/>
            <person name="Alikhan N.F."/>
            <person name="Baker D."/>
            <person name="Gharbi K."/>
            <person name="Hall N."/>
            <person name="Watson M."/>
            <person name="Adriaenssens E.M."/>
            <person name="Foster-Nyarko E."/>
            <person name="Jarju S."/>
            <person name="Secka A."/>
            <person name="Antonio M."/>
            <person name="Oren A."/>
            <person name="Chaudhuri R.R."/>
            <person name="La Ragione R."/>
            <person name="Hildebrand F."/>
            <person name="Pallen M.J."/>
        </authorList>
    </citation>
    <scope>NUCLEOTIDE SEQUENCE</scope>
    <source>
        <strain evidence="9">811</strain>
    </source>
</reference>
<dbReference type="GO" id="GO:0006310">
    <property type="term" value="P:DNA recombination"/>
    <property type="evidence" value="ECO:0007669"/>
    <property type="project" value="InterPro"/>
</dbReference>
<organism evidence="9 10">
    <name type="scientific">Candidatus Borkfalkia faecipullorum</name>
    <dbReference type="NCBI Taxonomy" id="2838510"/>
    <lineage>
        <taxon>Bacteria</taxon>
        <taxon>Bacillati</taxon>
        <taxon>Bacillota</taxon>
        <taxon>Clostridia</taxon>
        <taxon>Christensenellales</taxon>
        <taxon>Christensenellaceae</taxon>
        <taxon>Candidatus Borkfalkia</taxon>
    </lineage>
</organism>
<dbReference type="Pfam" id="PF02272">
    <property type="entry name" value="DHHA1"/>
    <property type="match status" value="1"/>
</dbReference>
<evidence type="ECO:0000259" key="7">
    <source>
        <dbReference type="Pfam" id="PF02272"/>
    </source>
</evidence>
<dbReference type="SUPFAM" id="SSF64182">
    <property type="entry name" value="DHH phosphoesterases"/>
    <property type="match status" value="1"/>
</dbReference>
<dbReference type="Gene3D" id="3.90.1640.30">
    <property type="match status" value="1"/>
</dbReference>
<evidence type="ECO:0000256" key="3">
    <source>
        <dbReference type="ARBA" id="ARBA00022722"/>
    </source>
</evidence>
<dbReference type="NCBIfam" id="TIGR00644">
    <property type="entry name" value="recJ"/>
    <property type="match status" value="1"/>
</dbReference>
<dbReference type="EMBL" id="DXFX01000067">
    <property type="protein sequence ID" value="HIX07824.1"/>
    <property type="molecule type" value="Genomic_DNA"/>
</dbReference>
<dbReference type="Pfam" id="PF17768">
    <property type="entry name" value="RecJ_OB"/>
    <property type="match status" value="1"/>
</dbReference>
<feature type="domain" description="DHHA1" evidence="7">
    <location>
        <begin position="340"/>
        <end position="432"/>
    </location>
</feature>
<dbReference type="InterPro" id="IPR038763">
    <property type="entry name" value="DHH_sf"/>
</dbReference>
<name>A0A9D2AFH5_9FIRM</name>
<gene>
    <name evidence="9" type="primary">recJ</name>
    <name evidence="9" type="ORF">H9741_05100</name>
</gene>
<dbReference type="InterPro" id="IPR051673">
    <property type="entry name" value="SSDNA_exonuclease_RecJ"/>
</dbReference>
<comment type="caution">
    <text evidence="9">The sequence shown here is derived from an EMBL/GenBank/DDBJ whole genome shotgun (WGS) entry which is preliminary data.</text>
</comment>
<evidence type="ECO:0000313" key="10">
    <source>
        <dbReference type="Proteomes" id="UP000824204"/>
    </source>
</evidence>
<proteinExistence type="inferred from homology"/>
<evidence type="ECO:0000256" key="5">
    <source>
        <dbReference type="ARBA" id="ARBA00022839"/>
    </source>
</evidence>
<feature type="domain" description="DDH" evidence="6">
    <location>
        <begin position="83"/>
        <end position="207"/>
    </location>
</feature>
<comment type="similarity">
    <text evidence="1">Belongs to the RecJ family.</text>
</comment>
<dbReference type="Pfam" id="PF01368">
    <property type="entry name" value="DHH"/>
    <property type="match status" value="1"/>
</dbReference>
<evidence type="ECO:0000256" key="1">
    <source>
        <dbReference type="ARBA" id="ARBA00005915"/>
    </source>
</evidence>
<dbReference type="InterPro" id="IPR041122">
    <property type="entry name" value="RecJ_OB"/>
</dbReference>
<dbReference type="Gene3D" id="3.10.310.30">
    <property type="match status" value="1"/>
</dbReference>